<dbReference type="Gene3D" id="1.20.1250.20">
    <property type="entry name" value="MFS general substrate transporter like domains"/>
    <property type="match status" value="1"/>
</dbReference>
<feature type="transmembrane region" description="Helical" evidence="7">
    <location>
        <begin position="293"/>
        <end position="314"/>
    </location>
</feature>
<dbReference type="CDD" id="cd06173">
    <property type="entry name" value="MFS_MefA_like"/>
    <property type="match status" value="1"/>
</dbReference>
<dbReference type="GO" id="GO:0022857">
    <property type="term" value="F:transmembrane transporter activity"/>
    <property type="evidence" value="ECO:0007669"/>
    <property type="project" value="InterPro"/>
</dbReference>
<feature type="transmembrane region" description="Helical" evidence="7">
    <location>
        <begin position="268"/>
        <end position="286"/>
    </location>
</feature>
<evidence type="ECO:0000313" key="9">
    <source>
        <dbReference type="EMBL" id="SFF51578.1"/>
    </source>
</evidence>
<gene>
    <name evidence="9" type="ORF">SAMN05216251_11734</name>
</gene>
<feature type="transmembrane region" description="Helical" evidence="7">
    <location>
        <begin position="362"/>
        <end position="382"/>
    </location>
</feature>
<feature type="transmembrane region" description="Helical" evidence="7">
    <location>
        <begin position="167"/>
        <end position="191"/>
    </location>
</feature>
<dbReference type="InterPro" id="IPR036259">
    <property type="entry name" value="MFS_trans_sf"/>
</dbReference>
<evidence type="ECO:0000259" key="8">
    <source>
        <dbReference type="PROSITE" id="PS50850"/>
    </source>
</evidence>
<dbReference type="GO" id="GO:0005886">
    <property type="term" value="C:plasma membrane"/>
    <property type="evidence" value="ECO:0007669"/>
    <property type="project" value="UniProtKB-SubCell"/>
</dbReference>
<keyword evidence="10" id="KW-1185">Reference proteome</keyword>
<evidence type="ECO:0000256" key="6">
    <source>
        <dbReference type="ARBA" id="ARBA00023136"/>
    </source>
</evidence>
<keyword evidence="5 7" id="KW-1133">Transmembrane helix</keyword>
<feature type="transmembrane region" description="Helical" evidence="7">
    <location>
        <begin position="388"/>
        <end position="406"/>
    </location>
</feature>
<keyword evidence="2" id="KW-0813">Transport</keyword>
<feature type="domain" description="Major facilitator superfamily (MFS) profile" evidence="8">
    <location>
        <begin position="14"/>
        <end position="410"/>
    </location>
</feature>
<dbReference type="AlphaFoldDB" id="A0A1I2JBV8"/>
<feature type="transmembrane region" description="Helical" evidence="7">
    <location>
        <begin position="92"/>
        <end position="116"/>
    </location>
</feature>
<accession>A0A1I2JBV8</accession>
<evidence type="ECO:0000256" key="4">
    <source>
        <dbReference type="ARBA" id="ARBA00022692"/>
    </source>
</evidence>
<feature type="transmembrane region" description="Helical" evidence="7">
    <location>
        <begin position="235"/>
        <end position="256"/>
    </location>
</feature>
<dbReference type="RefSeq" id="WP_177246598.1">
    <property type="nucleotide sequence ID" value="NZ_FONG01000017.1"/>
</dbReference>
<evidence type="ECO:0000256" key="2">
    <source>
        <dbReference type="ARBA" id="ARBA00022448"/>
    </source>
</evidence>
<dbReference type="STRING" id="380248.SAMN05216251_11734"/>
<proteinExistence type="predicted"/>
<reference evidence="9 10" key="1">
    <citation type="submission" date="2016-10" db="EMBL/GenBank/DDBJ databases">
        <authorList>
            <person name="de Groot N.N."/>
        </authorList>
    </citation>
    <scope>NUCLEOTIDE SEQUENCE [LARGE SCALE GENOMIC DNA]</scope>
    <source>
        <strain evidence="9 10">CGMCC 4.3510</strain>
    </source>
</reference>
<evidence type="ECO:0000313" key="10">
    <source>
        <dbReference type="Proteomes" id="UP000199323"/>
    </source>
</evidence>
<protein>
    <submittedName>
        <fullName evidence="9">Predicted arabinose efflux permease, MFS family</fullName>
    </submittedName>
</protein>
<dbReference type="Proteomes" id="UP000199323">
    <property type="component" value="Unassembled WGS sequence"/>
</dbReference>
<evidence type="ECO:0000256" key="1">
    <source>
        <dbReference type="ARBA" id="ARBA00004651"/>
    </source>
</evidence>
<keyword evidence="3" id="KW-1003">Cell membrane</keyword>
<dbReference type="PANTHER" id="PTHR23513">
    <property type="entry name" value="INTEGRAL MEMBRANE EFFLUX PROTEIN-RELATED"/>
    <property type="match status" value="1"/>
</dbReference>
<evidence type="ECO:0000256" key="5">
    <source>
        <dbReference type="ARBA" id="ARBA00022989"/>
    </source>
</evidence>
<keyword evidence="4 7" id="KW-0812">Transmembrane</keyword>
<evidence type="ECO:0000256" key="7">
    <source>
        <dbReference type="SAM" id="Phobius"/>
    </source>
</evidence>
<dbReference type="Pfam" id="PF05977">
    <property type="entry name" value="MFS_3"/>
    <property type="match status" value="1"/>
</dbReference>
<evidence type="ECO:0000256" key="3">
    <source>
        <dbReference type="ARBA" id="ARBA00022475"/>
    </source>
</evidence>
<feature type="transmembrane region" description="Helical" evidence="7">
    <location>
        <begin position="320"/>
        <end position="341"/>
    </location>
</feature>
<organism evidence="9 10">
    <name type="scientific">Actinacidiphila alni</name>
    <dbReference type="NCBI Taxonomy" id="380248"/>
    <lineage>
        <taxon>Bacteria</taxon>
        <taxon>Bacillati</taxon>
        <taxon>Actinomycetota</taxon>
        <taxon>Actinomycetes</taxon>
        <taxon>Kitasatosporales</taxon>
        <taxon>Streptomycetaceae</taxon>
        <taxon>Actinacidiphila</taxon>
    </lineage>
</organism>
<sequence length="445" mass="45076">MTGIQKVTGGLPPAFLRLWAASGVSGLGDGVYLAALPLLASSLTHDPFTLSLVAATALVPWLLFGLIGGALVDRWDRQRTMWTVDAGRAVLLAVPVVAAAFDVLSIPLLVGVAFLLGTGQLLFDTAAQAYIPELLSREPAGLRVANSRLQATTSAGEGFVGPPTGSVLFTIGRAVPFALDALSFALSAILIRTLPAGPKRAEASDKAKDGARGGIWAEARAGASYVFHHRVLLGLALRPAIGNIAFMAGEGVLVLFAHERLHISSSGYGLLLACEAVGGLAGSTFAGRIGERLGTGGALTATAAVEGLALLGFAVSPGAVPAGCCLAVLGAAMGATMVLGATVRQSIVPAELMGRVTAVTRLLAVSAAPLGALLGGFLASSYGLRAPFLVGSALLMAMTFVTASLTTNHRVEDALAAARPRPTTAEVTEDVEVTKAVAVTEAAAS</sequence>
<keyword evidence="6 7" id="KW-0472">Membrane</keyword>
<dbReference type="InterPro" id="IPR020846">
    <property type="entry name" value="MFS_dom"/>
</dbReference>
<dbReference type="PANTHER" id="PTHR23513:SF6">
    <property type="entry name" value="MAJOR FACILITATOR SUPERFAMILY ASSOCIATED DOMAIN-CONTAINING PROTEIN"/>
    <property type="match status" value="1"/>
</dbReference>
<feature type="transmembrane region" description="Helical" evidence="7">
    <location>
        <begin position="48"/>
        <end position="72"/>
    </location>
</feature>
<dbReference type="EMBL" id="FONG01000017">
    <property type="protein sequence ID" value="SFF51578.1"/>
    <property type="molecule type" value="Genomic_DNA"/>
</dbReference>
<dbReference type="InterPro" id="IPR010290">
    <property type="entry name" value="TM_effector"/>
</dbReference>
<comment type="subcellular location">
    <subcellularLocation>
        <location evidence="1">Cell membrane</location>
        <topology evidence="1">Multi-pass membrane protein</topology>
    </subcellularLocation>
</comment>
<name>A0A1I2JBV8_9ACTN</name>
<dbReference type="PROSITE" id="PS50850">
    <property type="entry name" value="MFS"/>
    <property type="match status" value="1"/>
</dbReference>
<dbReference type="SUPFAM" id="SSF103473">
    <property type="entry name" value="MFS general substrate transporter"/>
    <property type="match status" value="1"/>
</dbReference>